<accession>A0A7S4JZM2</accession>
<organism evidence="1">
    <name type="scientific">Odontella aurita</name>
    <dbReference type="NCBI Taxonomy" id="265563"/>
    <lineage>
        <taxon>Eukaryota</taxon>
        <taxon>Sar</taxon>
        <taxon>Stramenopiles</taxon>
        <taxon>Ochrophyta</taxon>
        <taxon>Bacillariophyta</taxon>
        <taxon>Mediophyceae</taxon>
        <taxon>Biddulphiophycidae</taxon>
        <taxon>Eupodiscales</taxon>
        <taxon>Odontellaceae</taxon>
        <taxon>Odontella</taxon>
    </lineage>
</organism>
<name>A0A7S4JZM2_9STRA</name>
<gene>
    <name evidence="1" type="ORF">OAUR00152_LOCUS36073</name>
</gene>
<proteinExistence type="predicted"/>
<evidence type="ECO:0000313" key="1">
    <source>
        <dbReference type="EMBL" id="CAE2278198.1"/>
    </source>
</evidence>
<sequence>MYGYTIAAADLKLRFSLLSSYMVSDPRTQSLTEAWAWIDDIAASRGASAVCEGADSTTLPFATKSLVGMPLPTTLHYCQNYKYAGHSYAKREVAHDFFKCDGEPIRFDVGAMLESLRNETSTVNIRTAFMLCHLIPMVNTALSEYQRSVCSRQ</sequence>
<dbReference type="AlphaFoldDB" id="A0A7S4JZM2"/>
<dbReference type="EMBL" id="HBKQ01052466">
    <property type="protein sequence ID" value="CAE2278198.1"/>
    <property type="molecule type" value="Transcribed_RNA"/>
</dbReference>
<protein>
    <submittedName>
        <fullName evidence="1">Uncharacterized protein</fullName>
    </submittedName>
</protein>
<reference evidence="1" key="1">
    <citation type="submission" date="2021-01" db="EMBL/GenBank/DDBJ databases">
        <authorList>
            <person name="Corre E."/>
            <person name="Pelletier E."/>
            <person name="Niang G."/>
            <person name="Scheremetjew M."/>
            <person name="Finn R."/>
            <person name="Kale V."/>
            <person name="Holt S."/>
            <person name="Cochrane G."/>
            <person name="Meng A."/>
            <person name="Brown T."/>
            <person name="Cohen L."/>
        </authorList>
    </citation>
    <scope>NUCLEOTIDE SEQUENCE</scope>
    <source>
        <strain evidence="1">Isolate 1302-5</strain>
    </source>
</reference>